<sequence>MSCERSVDELSGHESSLTDEGIVTEPEYGPFEPTERSFLGSAGVNLGSESTRDLLEKPVTLWEQSAFHMVEGLHQEAKQITEKHVSCTNQLTENGTTFPEHMAGSDCATCKNVSIASEEITCNKPTSPGLTAAAVEGPEGPTTPNTSRRWRKFSTSGNTNASSDTSHVCNAETTTTVAAGNGESTVYRSLSDPMPQRCYSEAEDGNNNFSSVDSNLLGSLSIKGGTSDIMTTLAEYQGSVASDMSLFSDGGLCDDDVQDYSGVIRSIVAEPGAMDRLMIEDHGNGKAPKKKSFSDPSRRSESHIDSQYKTQSGSSEPISELDQTGQIPPSSSEPILSEQREEMWMPEGKSTAVLQLHNHESDNTMKPRSKSDGCHYSENDDDEAIDQGKDEDEEEINFNFDRKFVEALTPRIIRRPGRKRPNRLAHFCPLEDPFEPLGLEEQENDTSDIDITAPLPLTVPQLKNNTKIKHVRHASEPTTFIPISPPPLYPVKETGCLTVQPTAEAQVLNKTSGNNVFALEDVTKTYVLERSSSEGDTGPRLVPGTKDGVESAAVFDASVSADIGQQNKGSDDFPAIPVPQRTKPRVVSAIKFFSLS</sequence>
<evidence type="ECO:0000313" key="3">
    <source>
        <dbReference type="Proteomes" id="UP001460270"/>
    </source>
</evidence>
<feature type="compositionally biased region" description="Polar residues" evidence="1">
    <location>
        <begin position="307"/>
        <end position="326"/>
    </location>
</feature>
<proteinExistence type="predicted"/>
<feature type="compositionally biased region" description="Low complexity" evidence="1">
    <location>
        <begin position="327"/>
        <end position="336"/>
    </location>
</feature>
<feature type="compositionally biased region" description="Basic and acidic residues" evidence="1">
    <location>
        <begin position="1"/>
        <end position="12"/>
    </location>
</feature>
<evidence type="ECO:0000313" key="2">
    <source>
        <dbReference type="EMBL" id="KAK7883268.1"/>
    </source>
</evidence>
<reference evidence="3" key="1">
    <citation type="submission" date="2024-04" db="EMBL/GenBank/DDBJ databases">
        <title>Salinicola lusitanus LLJ914,a marine bacterium isolated from the Okinawa Trough.</title>
        <authorList>
            <person name="Li J."/>
        </authorList>
    </citation>
    <scope>NUCLEOTIDE SEQUENCE [LARGE SCALE GENOMIC DNA]</scope>
</reference>
<dbReference type="AlphaFoldDB" id="A0AAW0MRA2"/>
<feature type="region of interest" description="Disordered" evidence="1">
    <location>
        <begin position="1"/>
        <end position="33"/>
    </location>
</feature>
<feature type="region of interest" description="Disordered" evidence="1">
    <location>
        <begin position="128"/>
        <end position="167"/>
    </location>
</feature>
<dbReference type="EMBL" id="JBBPFD010000021">
    <property type="protein sequence ID" value="KAK7883268.1"/>
    <property type="molecule type" value="Genomic_DNA"/>
</dbReference>
<accession>A0AAW0MRA2</accession>
<comment type="caution">
    <text evidence="2">The sequence shown here is derived from an EMBL/GenBank/DDBJ whole genome shotgun (WGS) entry which is preliminary data.</text>
</comment>
<gene>
    <name evidence="2" type="ORF">WMY93_029442</name>
</gene>
<protein>
    <submittedName>
        <fullName evidence="2">Uncharacterized protein</fullName>
    </submittedName>
</protein>
<feature type="region of interest" description="Disordered" evidence="1">
    <location>
        <begin position="359"/>
        <end position="392"/>
    </location>
</feature>
<keyword evidence="3" id="KW-1185">Reference proteome</keyword>
<dbReference type="Proteomes" id="UP001460270">
    <property type="component" value="Unassembled WGS sequence"/>
</dbReference>
<name>A0AAW0MRA2_9GOBI</name>
<evidence type="ECO:0000256" key="1">
    <source>
        <dbReference type="SAM" id="MobiDB-lite"/>
    </source>
</evidence>
<feature type="compositionally biased region" description="Polar residues" evidence="1">
    <location>
        <begin position="142"/>
        <end position="167"/>
    </location>
</feature>
<feature type="compositionally biased region" description="Acidic residues" evidence="1">
    <location>
        <begin position="379"/>
        <end position="392"/>
    </location>
</feature>
<feature type="compositionally biased region" description="Basic and acidic residues" evidence="1">
    <location>
        <begin position="359"/>
        <end position="378"/>
    </location>
</feature>
<feature type="region of interest" description="Disordered" evidence="1">
    <location>
        <begin position="279"/>
        <end position="336"/>
    </location>
</feature>
<feature type="compositionally biased region" description="Basic and acidic residues" evidence="1">
    <location>
        <begin position="292"/>
        <end position="306"/>
    </location>
</feature>
<organism evidence="2 3">
    <name type="scientific">Mugilogobius chulae</name>
    <name type="common">yellowstripe goby</name>
    <dbReference type="NCBI Taxonomy" id="88201"/>
    <lineage>
        <taxon>Eukaryota</taxon>
        <taxon>Metazoa</taxon>
        <taxon>Chordata</taxon>
        <taxon>Craniata</taxon>
        <taxon>Vertebrata</taxon>
        <taxon>Euteleostomi</taxon>
        <taxon>Actinopterygii</taxon>
        <taxon>Neopterygii</taxon>
        <taxon>Teleostei</taxon>
        <taxon>Neoteleostei</taxon>
        <taxon>Acanthomorphata</taxon>
        <taxon>Gobiaria</taxon>
        <taxon>Gobiiformes</taxon>
        <taxon>Gobioidei</taxon>
        <taxon>Gobiidae</taxon>
        <taxon>Gobionellinae</taxon>
        <taxon>Mugilogobius</taxon>
    </lineage>
</organism>